<feature type="compositionally biased region" description="Basic and acidic residues" evidence="2">
    <location>
        <begin position="696"/>
        <end position="709"/>
    </location>
</feature>
<feature type="region of interest" description="Disordered" evidence="2">
    <location>
        <begin position="1"/>
        <end position="24"/>
    </location>
</feature>
<organism evidence="4 5">
    <name type="scientific">Lophium mytilinum</name>
    <dbReference type="NCBI Taxonomy" id="390894"/>
    <lineage>
        <taxon>Eukaryota</taxon>
        <taxon>Fungi</taxon>
        <taxon>Dikarya</taxon>
        <taxon>Ascomycota</taxon>
        <taxon>Pezizomycotina</taxon>
        <taxon>Dothideomycetes</taxon>
        <taxon>Pleosporomycetidae</taxon>
        <taxon>Mytilinidiales</taxon>
        <taxon>Mytilinidiaceae</taxon>
        <taxon>Lophium</taxon>
    </lineage>
</organism>
<protein>
    <recommendedName>
        <fullName evidence="3">Heterokaryon incompatibility domain-containing protein</fullName>
    </recommendedName>
</protein>
<accession>A0A6A6R2X3</accession>
<dbReference type="EMBL" id="MU004185">
    <property type="protein sequence ID" value="KAF2498702.1"/>
    <property type="molecule type" value="Genomic_DNA"/>
</dbReference>
<name>A0A6A6R2X3_9PEZI</name>
<dbReference type="Pfam" id="PF06985">
    <property type="entry name" value="HET"/>
    <property type="match status" value="1"/>
</dbReference>
<sequence length="746" mass="84874">MPRRDQKTTSESEESEEELNEYKYSDLEKPNSIRLLKLKPGGRKSGEVVCDLVEEDLDWHDAEKADKSKNKKTEYEALSWNWGTLPWDQKIRVSHKGEDYYQLVPPSLAAALKALRDRRNVRVLWVDAICMNQKNTNEKNRQVPMMSKIYGCASSVCVWIGEVDKDSKIALDFIKDEVLRLERFDELCEDPTSSHKWGAMLNLMKRPCFSRRWVVQEIALANEAAIYCGNDSIPWKDFSDAVQLFVEVETATHRLSEVMKMDPKFYHVPGWFEYVSALGASLLVDATGTLFRVSKRQKRQPLLSLEYLVSTLSVFQATEPRDTIYSLLAIAKDTAPVAVIHGNTASSATPAKAQLNAWAYRNMKAKPYKVDHSLPFIAICKEFILFSIRQSENKTQALDVICRPKPDDVPGKVEDDQAMPSWIPKLFGAAYAMYTHPNGELKMGRQNADPLVGLPSLSHRNYSAAENREVDLDVLRFRKREGHFSMYVLGFGGWEDIEDDPPQEFWRTLVADRGRLGRNPPTYYARACKESVTKGLTSGSLNTTELINDGRCSVVAEFFRGVQAVIWNRSLMRTKSSDLGIVHEDAKEGDLICILYGCSVPVVLRRFEKTAEEMAKEQAEDEEELARQREIAATKIQRGFRESRKRKRDPLEDMGRTTEMPVPHMNGSAPKAAAGPKTAPPLKPKPSSKPVQQKRKKDDDESKQKDKARGVYYQLTGECYVHGYMDGKAIKYQNDHDIKAEVFEMR</sequence>
<dbReference type="OrthoDB" id="3477286at2759"/>
<dbReference type="Proteomes" id="UP000799750">
    <property type="component" value="Unassembled WGS sequence"/>
</dbReference>
<keyword evidence="5" id="KW-1185">Reference proteome</keyword>
<dbReference type="AlphaFoldDB" id="A0A6A6R2X3"/>
<proteinExistence type="predicted"/>
<reference evidence="4" key="1">
    <citation type="journal article" date="2020" name="Stud. Mycol.">
        <title>101 Dothideomycetes genomes: a test case for predicting lifestyles and emergence of pathogens.</title>
        <authorList>
            <person name="Haridas S."/>
            <person name="Albert R."/>
            <person name="Binder M."/>
            <person name="Bloem J."/>
            <person name="Labutti K."/>
            <person name="Salamov A."/>
            <person name="Andreopoulos B."/>
            <person name="Baker S."/>
            <person name="Barry K."/>
            <person name="Bills G."/>
            <person name="Bluhm B."/>
            <person name="Cannon C."/>
            <person name="Castanera R."/>
            <person name="Culley D."/>
            <person name="Daum C."/>
            <person name="Ezra D."/>
            <person name="Gonzalez J."/>
            <person name="Henrissat B."/>
            <person name="Kuo A."/>
            <person name="Liang C."/>
            <person name="Lipzen A."/>
            <person name="Lutzoni F."/>
            <person name="Magnuson J."/>
            <person name="Mondo S."/>
            <person name="Nolan M."/>
            <person name="Ohm R."/>
            <person name="Pangilinan J."/>
            <person name="Park H.-J."/>
            <person name="Ramirez L."/>
            <person name="Alfaro M."/>
            <person name="Sun H."/>
            <person name="Tritt A."/>
            <person name="Yoshinaga Y."/>
            <person name="Zwiers L.-H."/>
            <person name="Turgeon B."/>
            <person name="Goodwin S."/>
            <person name="Spatafora J."/>
            <person name="Crous P."/>
            <person name="Grigoriev I."/>
        </authorList>
    </citation>
    <scope>NUCLEOTIDE SEQUENCE</scope>
    <source>
        <strain evidence="4">CBS 269.34</strain>
    </source>
</reference>
<keyword evidence="1" id="KW-0175">Coiled coil</keyword>
<feature type="coiled-coil region" evidence="1">
    <location>
        <begin position="604"/>
        <end position="631"/>
    </location>
</feature>
<dbReference type="InterPro" id="IPR052895">
    <property type="entry name" value="HetReg/Transcr_Mod"/>
</dbReference>
<feature type="compositionally biased region" description="Basic and acidic residues" evidence="2">
    <location>
        <begin position="1"/>
        <end position="10"/>
    </location>
</feature>
<dbReference type="InterPro" id="IPR010730">
    <property type="entry name" value="HET"/>
</dbReference>
<gene>
    <name evidence="4" type="ORF">BU16DRAFT_579783</name>
</gene>
<dbReference type="PANTHER" id="PTHR24148:SF64">
    <property type="entry name" value="HETEROKARYON INCOMPATIBILITY DOMAIN-CONTAINING PROTEIN"/>
    <property type="match status" value="1"/>
</dbReference>
<evidence type="ECO:0000256" key="2">
    <source>
        <dbReference type="SAM" id="MobiDB-lite"/>
    </source>
</evidence>
<evidence type="ECO:0000313" key="5">
    <source>
        <dbReference type="Proteomes" id="UP000799750"/>
    </source>
</evidence>
<dbReference type="PANTHER" id="PTHR24148">
    <property type="entry name" value="ANKYRIN REPEAT DOMAIN-CONTAINING PROTEIN 39 HOMOLOG-RELATED"/>
    <property type="match status" value="1"/>
</dbReference>
<feature type="compositionally biased region" description="Low complexity" evidence="2">
    <location>
        <begin position="668"/>
        <end position="677"/>
    </location>
</feature>
<feature type="domain" description="Heterokaryon incompatibility" evidence="3">
    <location>
        <begin position="75"/>
        <end position="217"/>
    </location>
</feature>
<feature type="region of interest" description="Disordered" evidence="2">
    <location>
        <begin position="634"/>
        <end position="709"/>
    </location>
</feature>
<evidence type="ECO:0000259" key="3">
    <source>
        <dbReference type="Pfam" id="PF06985"/>
    </source>
</evidence>
<evidence type="ECO:0000256" key="1">
    <source>
        <dbReference type="SAM" id="Coils"/>
    </source>
</evidence>
<evidence type="ECO:0000313" key="4">
    <source>
        <dbReference type="EMBL" id="KAF2498702.1"/>
    </source>
</evidence>